<dbReference type="GO" id="GO:0005886">
    <property type="term" value="C:plasma membrane"/>
    <property type="evidence" value="ECO:0007669"/>
    <property type="project" value="UniProtKB-ARBA"/>
</dbReference>
<dbReference type="OrthoDB" id="70398at2759"/>
<keyword evidence="4 7" id="KW-1133">Transmembrane helix</keyword>
<reference evidence="11" key="1">
    <citation type="journal article" date="2019" name="Nat. Commun.">
        <title>The genome of broomcorn millet.</title>
        <authorList>
            <person name="Zou C."/>
            <person name="Miki D."/>
            <person name="Li D."/>
            <person name="Tang Q."/>
            <person name="Xiao L."/>
            <person name="Rajput S."/>
            <person name="Deng P."/>
            <person name="Jia W."/>
            <person name="Huang R."/>
            <person name="Zhang M."/>
            <person name="Sun Y."/>
            <person name="Hu J."/>
            <person name="Fu X."/>
            <person name="Schnable P.S."/>
            <person name="Li F."/>
            <person name="Zhang H."/>
            <person name="Feng B."/>
            <person name="Zhu X."/>
            <person name="Liu R."/>
            <person name="Schnable J.C."/>
            <person name="Zhu J.-K."/>
            <person name="Zhang H."/>
        </authorList>
    </citation>
    <scope>NUCLEOTIDE SEQUENCE [LARGE SCALE GENOMIC DNA]</scope>
</reference>
<dbReference type="EMBL" id="PQIB02000016">
    <property type="protein sequence ID" value="RLM60448.1"/>
    <property type="molecule type" value="Genomic_DNA"/>
</dbReference>
<evidence type="ECO:0000259" key="8">
    <source>
        <dbReference type="Pfam" id="PF01061"/>
    </source>
</evidence>
<organism evidence="10 11">
    <name type="scientific">Panicum miliaceum</name>
    <name type="common">Proso millet</name>
    <name type="synonym">Broomcorn millet</name>
    <dbReference type="NCBI Taxonomy" id="4540"/>
    <lineage>
        <taxon>Eukaryota</taxon>
        <taxon>Viridiplantae</taxon>
        <taxon>Streptophyta</taxon>
        <taxon>Embryophyta</taxon>
        <taxon>Tracheophyta</taxon>
        <taxon>Spermatophyta</taxon>
        <taxon>Magnoliopsida</taxon>
        <taxon>Liliopsida</taxon>
        <taxon>Poales</taxon>
        <taxon>Poaceae</taxon>
        <taxon>PACMAD clade</taxon>
        <taxon>Panicoideae</taxon>
        <taxon>Panicodae</taxon>
        <taxon>Paniceae</taxon>
        <taxon>Panicinae</taxon>
        <taxon>Panicum</taxon>
        <taxon>Panicum sect. Panicum</taxon>
    </lineage>
</organism>
<evidence type="ECO:0000256" key="3">
    <source>
        <dbReference type="ARBA" id="ARBA00022692"/>
    </source>
</evidence>
<feature type="transmembrane region" description="Helical" evidence="7">
    <location>
        <begin position="247"/>
        <end position="270"/>
    </location>
</feature>
<keyword evidence="5 7" id="KW-0472">Membrane</keyword>
<evidence type="ECO:0000256" key="1">
    <source>
        <dbReference type="ARBA" id="ARBA00004141"/>
    </source>
</evidence>
<protein>
    <recommendedName>
        <fullName evidence="12">ABC-2 type transporter domain-containing protein</fullName>
    </recommendedName>
</protein>
<dbReference type="STRING" id="4540.A0A3L6PKW2"/>
<evidence type="ECO:0000256" key="2">
    <source>
        <dbReference type="ARBA" id="ARBA00022448"/>
    </source>
</evidence>
<keyword evidence="2" id="KW-0813">Transport</keyword>
<dbReference type="Pfam" id="PF08370">
    <property type="entry name" value="PDR_assoc"/>
    <property type="match status" value="1"/>
</dbReference>
<dbReference type="InterPro" id="IPR013525">
    <property type="entry name" value="ABC2_TM"/>
</dbReference>
<dbReference type="Pfam" id="PF01061">
    <property type="entry name" value="ABC2_membrane"/>
    <property type="match status" value="1"/>
</dbReference>
<dbReference type="AlphaFoldDB" id="A0A3L6PKW2"/>
<feature type="transmembrane region" description="Helical" evidence="7">
    <location>
        <begin position="361"/>
        <end position="385"/>
    </location>
</feature>
<dbReference type="InterPro" id="IPR013581">
    <property type="entry name" value="PDR_assoc"/>
</dbReference>
<evidence type="ECO:0000256" key="4">
    <source>
        <dbReference type="ARBA" id="ARBA00022989"/>
    </source>
</evidence>
<feature type="domain" description="ABC-2 type transporter transmembrane" evidence="8">
    <location>
        <begin position="328"/>
        <end position="440"/>
    </location>
</feature>
<comment type="caution">
    <text evidence="10">The sequence shown here is derived from an EMBL/GenBank/DDBJ whole genome shotgun (WGS) entry which is preliminary data.</text>
</comment>
<dbReference type="Proteomes" id="UP000275267">
    <property type="component" value="Unassembled WGS sequence"/>
</dbReference>
<gene>
    <name evidence="10" type="ORF">C2845_PM14G20000</name>
</gene>
<evidence type="ECO:0000313" key="10">
    <source>
        <dbReference type="EMBL" id="RLM60448.1"/>
    </source>
</evidence>
<keyword evidence="11" id="KW-1185">Reference proteome</keyword>
<accession>A0A3L6PKW2</accession>
<feature type="region of interest" description="Disordered" evidence="6">
    <location>
        <begin position="1"/>
        <end position="25"/>
    </location>
</feature>
<feature type="transmembrane region" description="Helical" evidence="7">
    <location>
        <begin position="473"/>
        <end position="495"/>
    </location>
</feature>
<evidence type="ECO:0008006" key="12">
    <source>
        <dbReference type="Google" id="ProtNLM"/>
    </source>
</evidence>
<evidence type="ECO:0000259" key="9">
    <source>
        <dbReference type="Pfam" id="PF08370"/>
    </source>
</evidence>
<evidence type="ECO:0000256" key="6">
    <source>
        <dbReference type="SAM" id="MobiDB-lite"/>
    </source>
</evidence>
<dbReference type="GO" id="GO:0140359">
    <property type="term" value="F:ABC-type transporter activity"/>
    <property type="evidence" value="ECO:0007669"/>
    <property type="project" value="InterPro"/>
</dbReference>
<feature type="transmembrane region" description="Helical" evidence="7">
    <location>
        <begin position="422"/>
        <end position="441"/>
    </location>
</feature>
<keyword evidence="3 7" id="KW-0812">Transmembrane</keyword>
<feature type="domain" description="Plant PDR ABC transporter associated" evidence="9">
    <location>
        <begin position="227"/>
        <end position="282"/>
    </location>
</feature>
<evidence type="ECO:0000256" key="7">
    <source>
        <dbReference type="SAM" id="Phobius"/>
    </source>
</evidence>
<sequence>MEYREAGRQPAAAASVEMSAGREEEGWYDDVATTAAAGRREPPPLTHDDNRGFLRMLREKKERIGISNICSYVCYKEKAYEDNIRSKRGHSTIKLTAMRHCKARKMLGEAIRRKKGVINKMDQDLDSFIKATTFGEGSNLTTNYIIKVTSKMDQKQYWAGDPNKYQYHSIEKFAEAFRMSYLPRLAEEKLCSTNNTRKNKEDKIRRKKLSLANGRFIQHFLEFYYADANTVGEAILKIRGLLTEWQWYWICVSILFGYSLVFNILSILALEFMSSPHKHQVNIKTAKANFEYHSQMVANGNLSNDQVILPFRPLSLVFDHINYFVDMPKVSVELPYMLVQVLIFSSIVYPMIGFELTAGKFFWFFLYLVMSFMYYTLYGMMTVALTPNIEIAMGLSFLIFIFWNVFSGFIIARELMPVWWRWVYWADPAAWTVYGLMFSQLGDRTEQILVPGIGEQTVREFLEGYLGLQDSHFELVTCLHLAIIGLFAFLFFLAIKHLNFQRR</sequence>
<evidence type="ECO:0000256" key="5">
    <source>
        <dbReference type="ARBA" id="ARBA00023136"/>
    </source>
</evidence>
<proteinExistence type="predicted"/>
<comment type="subcellular location">
    <subcellularLocation>
        <location evidence="1">Membrane</location>
        <topology evidence="1">Multi-pass membrane protein</topology>
    </subcellularLocation>
</comment>
<evidence type="ECO:0000313" key="11">
    <source>
        <dbReference type="Proteomes" id="UP000275267"/>
    </source>
</evidence>
<dbReference type="PANTHER" id="PTHR19241">
    <property type="entry name" value="ATP-BINDING CASSETTE TRANSPORTER"/>
    <property type="match status" value="1"/>
</dbReference>
<feature type="transmembrane region" description="Helical" evidence="7">
    <location>
        <begin position="334"/>
        <end position="354"/>
    </location>
</feature>
<name>A0A3L6PKW2_PANMI</name>
<feature type="transmembrane region" description="Helical" evidence="7">
    <location>
        <begin position="391"/>
        <end position="410"/>
    </location>
</feature>